<sequence>METEVWNWHEPGAEWVGVDPTAPPQRRLGVRPRRTPLTPEQVQYWIRFALRIRGIPLSEVFEDEEDIEASPNGAASAAMPVAPATSIPDYPHGSSLRGCAYTLSHSRASSYFTNTN</sequence>
<protein>
    <submittedName>
        <fullName evidence="2">Uncharacterized protein</fullName>
    </submittedName>
</protein>
<keyword evidence="3" id="KW-1185">Reference proteome</keyword>
<evidence type="ECO:0000256" key="1">
    <source>
        <dbReference type="SAM" id="MobiDB-lite"/>
    </source>
</evidence>
<reference evidence="3" key="1">
    <citation type="journal article" date="2016" name="Genome Announc.">
        <title>Draft genome sequences of fungus Aspergillus calidoustus.</title>
        <authorList>
            <person name="Horn F."/>
            <person name="Linde J."/>
            <person name="Mattern D.J."/>
            <person name="Walther G."/>
            <person name="Guthke R."/>
            <person name="Scherlach K."/>
            <person name="Martin K."/>
            <person name="Brakhage A.A."/>
            <person name="Petzke L."/>
            <person name="Valiante V."/>
        </authorList>
    </citation>
    <scope>NUCLEOTIDE SEQUENCE [LARGE SCALE GENOMIC DNA]</scope>
    <source>
        <strain evidence="3">SF006504</strain>
    </source>
</reference>
<feature type="region of interest" description="Disordered" evidence="1">
    <location>
        <begin position="64"/>
        <end position="87"/>
    </location>
</feature>
<gene>
    <name evidence="2" type="ORF">ASPCAL11568</name>
</gene>
<accession>A0A0U5G880</accession>
<organism evidence="2 3">
    <name type="scientific">Aspergillus calidoustus</name>
    <dbReference type="NCBI Taxonomy" id="454130"/>
    <lineage>
        <taxon>Eukaryota</taxon>
        <taxon>Fungi</taxon>
        <taxon>Dikarya</taxon>
        <taxon>Ascomycota</taxon>
        <taxon>Pezizomycotina</taxon>
        <taxon>Eurotiomycetes</taxon>
        <taxon>Eurotiomycetidae</taxon>
        <taxon>Eurotiales</taxon>
        <taxon>Aspergillaceae</taxon>
        <taxon>Aspergillus</taxon>
        <taxon>Aspergillus subgen. Nidulantes</taxon>
    </lineage>
</organism>
<dbReference type="Proteomes" id="UP000054771">
    <property type="component" value="Unassembled WGS sequence"/>
</dbReference>
<dbReference type="AlphaFoldDB" id="A0A0U5G880"/>
<evidence type="ECO:0000313" key="3">
    <source>
        <dbReference type="Proteomes" id="UP000054771"/>
    </source>
</evidence>
<feature type="compositionally biased region" description="Low complexity" evidence="1">
    <location>
        <begin position="71"/>
        <end position="84"/>
    </location>
</feature>
<name>A0A0U5G880_ASPCI</name>
<proteinExistence type="predicted"/>
<evidence type="ECO:0000313" key="2">
    <source>
        <dbReference type="EMBL" id="CEL08418.1"/>
    </source>
</evidence>
<dbReference type="EMBL" id="CDMC01000011">
    <property type="protein sequence ID" value="CEL08418.1"/>
    <property type="molecule type" value="Genomic_DNA"/>
</dbReference>